<reference evidence="1 2" key="1">
    <citation type="journal article" date="2019" name="Commun. Biol.">
        <title>The bagworm genome reveals a unique fibroin gene that provides high tensile strength.</title>
        <authorList>
            <person name="Kono N."/>
            <person name="Nakamura H."/>
            <person name="Ohtoshi R."/>
            <person name="Tomita M."/>
            <person name="Numata K."/>
            <person name="Arakawa K."/>
        </authorList>
    </citation>
    <scope>NUCLEOTIDE SEQUENCE [LARGE SCALE GENOMIC DNA]</scope>
</reference>
<comment type="caution">
    <text evidence="1">The sequence shown here is derived from an EMBL/GenBank/DDBJ whole genome shotgun (WGS) entry which is preliminary data.</text>
</comment>
<sequence length="124" mass="14028">MDLEVIYIAASISEMAPPSARAASERSSRLRKRRPAAAPSSAICFATGKDYIKYVIPPFLRRVSGRKRGPTISFASSYDLLQAAHRRAAEHKTSAEYTLHFISLTARRFRRPSLHRRGRRAQKE</sequence>
<gene>
    <name evidence="1" type="ORF">EVAR_18472_1</name>
</gene>
<name>A0A4C1UZK4_EUMVA</name>
<proteinExistence type="predicted"/>
<accession>A0A4C1UZK4</accession>
<evidence type="ECO:0000313" key="2">
    <source>
        <dbReference type="Proteomes" id="UP000299102"/>
    </source>
</evidence>
<keyword evidence="2" id="KW-1185">Reference proteome</keyword>
<organism evidence="1 2">
    <name type="scientific">Eumeta variegata</name>
    <name type="common">Bagworm moth</name>
    <name type="synonym">Eumeta japonica</name>
    <dbReference type="NCBI Taxonomy" id="151549"/>
    <lineage>
        <taxon>Eukaryota</taxon>
        <taxon>Metazoa</taxon>
        <taxon>Ecdysozoa</taxon>
        <taxon>Arthropoda</taxon>
        <taxon>Hexapoda</taxon>
        <taxon>Insecta</taxon>
        <taxon>Pterygota</taxon>
        <taxon>Neoptera</taxon>
        <taxon>Endopterygota</taxon>
        <taxon>Lepidoptera</taxon>
        <taxon>Glossata</taxon>
        <taxon>Ditrysia</taxon>
        <taxon>Tineoidea</taxon>
        <taxon>Psychidae</taxon>
        <taxon>Oiketicinae</taxon>
        <taxon>Eumeta</taxon>
    </lineage>
</organism>
<dbReference type="EMBL" id="BGZK01000253">
    <property type="protein sequence ID" value="GBP31933.1"/>
    <property type="molecule type" value="Genomic_DNA"/>
</dbReference>
<dbReference type="Proteomes" id="UP000299102">
    <property type="component" value="Unassembled WGS sequence"/>
</dbReference>
<evidence type="ECO:0000313" key="1">
    <source>
        <dbReference type="EMBL" id="GBP31933.1"/>
    </source>
</evidence>
<protein>
    <submittedName>
        <fullName evidence="1">Uncharacterized protein</fullName>
    </submittedName>
</protein>
<dbReference type="AlphaFoldDB" id="A0A4C1UZK4"/>